<name>A0A0S2K9U5_9GAMM</name>
<organism evidence="3 4">
    <name type="scientific">Pseudohongiella spirulinae</name>
    <dbReference type="NCBI Taxonomy" id="1249552"/>
    <lineage>
        <taxon>Bacteria</taxon>
        <taxon>Pseudomonadati</taxon>
        <taxon>Pseudomonadota</taxon>
        <taxon>Gammaproteobacteria</taxon>
        <taxon>Pseudomonadales</taxon>
        <taxon>Pseudohongiellaceae</taxon>
        <taxon>Pseudohongiella</taxon>
    </lineage>
</organism>
<dbReference type="PANTHER" id="PTHR38731">
    <property type="entry name" value="LIPL45-RELATED LIPOPROTEIN-RELATED"/>
    <property type="match status" value="1"/>
</dbReference>
<dbReference type="Pfam" id="PF04773">
    <property type="entry name" value="FecR"/>
    <property type="match status" value="1"/>
</dbReference>
<evidence type="ECO:0000256" key="1">
    <source>
        <dbReference type="SAM" id="SignalP"/>
    </source>
</evidence>
<evidence type="ECO:0000313" key="4">
    <source>
        <dbReference type="Proteomes" id="UP000065641"/>
    </source>
</evidence>
<reference evidence="3 4" key="1">
    <citation type="submission" date="2015-11" db="EMBL/GenBank/DDBJ databases">
        <authorList>
            <person name="Zhang Y."/>
            <person name="Guo Z."/>
        </authorList>
    </citation>
    <scope>NUCLEOTIDE SEQUENCE [LARGE SCALE GENOMIC DNA]</scope>
    <source>
        <strain evidence="3 4">KCTC 32221</strain>
    </source>
</reference>
<dbReference type="OrthoDB" id="7028389at2"/>
<proteinExistence type="predicted"/>
<dbReference type="EMBL" id="CP013189">
    <property type="protein sequence ID" value="ALO44767.1"/>
    <property type="molecule type" value="Genomic_DNA"/>
</dbReference>
<feature type="domain" description="FecR protein" evidence="2">
    <location>
        <begin position="65"/>
        <end position="168"/>
    </location>
</feature>
<dbReference type="InterPro" id="IPR006860">
    <property type="entry name" value="FecR"/>
</dbReference>
<dbReference type="AlphaFoldDB" id="A0A0S2K9U5"/>
<evidence type="ECO:0000259" key="2">
    <source>
        <dbReference type="Pfam" id="PF04773"/>
    </source>
</evidence>
<dbReference type="RefSeq" id="WP_082627870.1">
    <property type="nucleotide sequence ID" value="NZ_CP013189.1"/>
</dbReference>
<dbReference type="KEGG" id="pspi:PS2015_69"/>
<dbReference type="PATRIC" id="fig|1249552.3.peg.69"/>
<protein>
    <recommendedName>
        <fullName evidence="2">FecR protein domain-containing protein</fullName>
    </recommendedName>
</protein>
<feature type="chain" id="PRO_5006601350" description="FecR protein domain-containing protein" evidence="1">
    <location>
        <begin position="24"/>
        <end position="460"/>
    </location>
</feature>
<feature type="signal peptide" evidence="1">
    <location>
        <begin position="1"/>
        <end position="23"/>
    </location>
</feature>
<evidence type="ECO:0000313" key="3">
    <source>
        <dbReference type="EMBL" id="ALO44767.1"/>
    </source>
</evidence>
<dbReference type="STRING" id="1249552.PS2015_69"/>
<dbReference type="Proteomes" id="UP000065641">
    <property type="component" value="Chromosome"/>
</dbReference>
<gene>
    <name evidence="3" type="ORF">PS2015_69</name>
</gene>
<keyword evidence="1" id="KW-0732">Signal</keyword>
<keyword evidence="4" id="KW-1185">Reference proteome</keyword>
<dbReference type="Gene3D" id="2.60.120.1440">
    <property type="match status" value="1"/>
</dbReference>
<dbReference type="PANTHER" id="PTHR38731:SF3">
    <property type="entry name" value="BLL6125 PROTEIN"/>
    <property type="match status" value="1"/>
</dbReference>
<sequence precursor="true">MNPHLVRILAATLTVCMASVGHAEMASDGQSAVGEVSLVLGRAYLEPESGRRQLLTPGTPVHASDRIVTESNGHVHIRFVDQALVSVRPDSRLYIVEYRFDPADPGQSSIKLNLQEGVTRSISGQGASAARDRFRLNTPIAAIGVRGTDFVVSATRDSVRALVNEGAIVLAPFSSDCTADSFGPCVVNAVELAGNSMQIAEMDGNAGMPQLLAGTLDREPDMMQSEVQAAIADSQGDVEEKTAGTDVVLENVTSRRVQADVAGMTAPRDTPPAPPVVTPVDFTPAQPVTVATVTERQLIWGRWAGGLGDLERITLAYADSRPDRDITVGNSQYVLFRDGNGVTKVQEGLGPISFSLTSAQAFHSSESGSITAMAVNGGTLDINFVNNQFSTQLNLNHSATGDMVFSAAGNLFEGGYFHSRSATERIAGAVSLDGKEAGYFFEKQLESGGIQGLTLWDRNN</sequence>
<accession>A0A0S2K9U5</accession>